<evidence type="ECO:0000313" key="4">
    <source>
        <dbReference type="Proteomes" id="UP000184031"/>
    </source>
</evidence>
<accession>A0A1M6V1Q3</accession>
<dbReference type="Pfam" id="PF13480">
    <property type="entry name" value="Acetyltransf_6"/>
    <property type="match status" value="1"/>
</dbReference>
<dbReference type="Proteomes" id="UP000198940">
    <property type="component" value="Unassembled WGS sequence"/>
</dbReference>
<dbReference type="EMBL" id="FOKU01000007">
    <property type="protein sequence ID" value="SFC21372.1"/>
    <property type="molecule type" value="Genomic_DNA"/>
</dbReference>
<protein>
    <submittedName>
        <fullName evidence="3">Acetyltransferase (GNAT) domain-containing protein</fullName>
    </submittedName>
</protein>
<name>A0A1M6V1Q3_9FLAO</name>
<evidence type="ECO:0000313" key="3">
    <source>
        <dbReference type="EMBL" id="SHK75370.1"/>
    </source>
</evidence>
<dbReference type="InterPro" id="IPR050644">
    <property type="entry name" value="PG_Glycine_Bridge_Synth"/>
</dbReference>
<dbReference type="InterPro" id="IPR038740">
    <property type="entry name" value="BioF2-like_GNAT_dom"/>
</dbReference>
<dbReference type="Gene3D" id="3.40.630.30">
    <property type="match status" value="1"/>
</dbReference>
<dbReference type="OrthoDB" id="9785911at2"/>
<organism evidence="3 4">
    <name type="scientific">Flagellimonas taeanensis</name>
    <dbReference type="NCBI Taxonomy" id="1005926"/>
    <lineage>
        <taxon>Bacteria</taxon>
        <taxon>Pseudomonadati</taxon>
        <taxon>Bacteroidota</taxon>
        <taxon>Flavobacteriia</taxon>
        <taxon>Flavobacteriales</taxon>
        <taxon>Flavobacteriaceae</taxon>
        <taxon>Flagellimonas</taxon>
    </lineage>
</organism>
<feature type="domain" description="BioF2-like acetyltransferase" evidence="1">
    <location>
        <begin position="161"/>
        <end position="293"/>
    </location>
</feature>
<reference evidence="3 4" key="1">
    <citation type="submission" date="2016-11" db="EMBL/GenBank/DDBJ databases">
        <authorList>
            <person name="Varghese N."/>
            <person name="Submissions S."/>
        </authorList>
    </citation>
    <scope>NUCLEOTIDE SEQUENCE [LARGE SCALE GENOMIC DNA]</scope>
    <source>
        <strain evidence="3 4">CGMCC 1.12174</strain>
        <strain evidence="2 5">DSM 26351</strain>
    </source>
</reference>
<evidence type="ECO:0000259" key="1">
    <source>
        <dbReference type="Pfam" id="PF13480"/>
    </source>
</evidence>
<dbReference type="InterPro" id="IPR016181">
    <property type="entry name" value="Acyl_CoA_acyltransferase"/>
</dbReference>
<dbReference type="PANTHER" id="PTHR36174:SF1">
    <property type="entry name" value="LIPID II:GLYCINE GLYCYLTRANSFERASE"/>
    <property type="match status" value="1"/>
</dbReference>
<evidence type="ECO:0000313" key="5">
    <source>
        <dbReference type="Proteomes" id="UP000198940"/>
    </source>
</evidence>
<gene>
    <name evidence="2" type="ORF">SAMN04487891_107143</name>
    <name evidence="3" type="ORF">SAMN05216293_1862</name>
</gene>
<dbReference type="AlphaFoldDB" id="A0A1M6V1Q3"/>
<dbReference type="STRING" id="1055723.SAMN05216293_1862"/>
<dbReference type="SUPFAM" id="SSF55729">
    <property type="entry name" value="Acyl-CoA N-acyltransferases (Nat)"/>
    <property type="match status" value="1"/>
</dbReference>
<sequence>MDFKLEVLNLDDKDGLHTYTNLIKEEWDNNPYYLYDYFRHHRNGTNRLIAFNFTVGGKSTVVMPMVVREIEMTEEPLLDVISPYGYSGPLFKKNTAQQVIETFWSTVDDWYKKNRIVTEFVRFHLNGNHQHYSGTILPTLDNVYGTLMDTFDAQWESFLPKVRNNYRKAAKADLTMGFFSNDHITKEHVSDFYHIYVSTMVRNEASKAMFFSLEHFENLILNHTESFSLVFVYTNGIPVSTELIIHLDDCIYGYLGGTLSEYFNYRPNDFLRVEVIRWGIERGDKHYILGGGITNGDGLYKFKKSLFPNSSDRIFFTGRKIVDVDGYDRLSVLSSTTSEEIGSLPFFPMYRKGSI</sequence>
<dbReference type="Proteomes" id="UP000184031">
    <property type="component" value="Unassembled WGS sequence"/>
</dbReference>
<evidence type="ECO:0000313" key="2">
    <source>
        <dbReference type="EMBL" id="SFC21372.1"/>
    </source>
</evidence>
<dbReference type="RefSeq" id="WP_072879112.1">
    <property type="nucleotide sequence ID" value="NZ_FOKU01000007.1"/>
</dbReference>
<dbReference type="PANTHER" id="PTHR36174">
    <property type="entry name" value="LIPID II:GLYCINE GLYCYLTRANSFERASE"/>
    <property type="match status" value="1"/>
</dbReference>
<comment type="caution">
    <text evidence="3">The sequence shown here is derived from an EMBL/GenBank/DDBJ whole genome shotgun (WGS) entry which is preliminary data.</text>
</comment>
<proteinExistence type="predicted"/>
<dbReference type="EMBL" id="FRAT01000004">
    <property type="protein sequence ID" value="SHK75370.1"/>
    <property type="molecule type" value="Genomic_DNA"/>
</dbReference>
<keyword evidence="5" id="KW-1185">Reference proteome</keyword>